<evidence type="ECO:0000256" key="1">
    <source>
        <dbReference type="SAM" id="SignalP"/>
    </source>
</evidence>
<dbReference type="Proteomes" id="UP000799779">
    <property type="component" value="Unassembled WGS sequence"/>
</dbReference>
<evidence type="ECO:0000313" key="3">
    <source>
        <dbReference type="Proteomes" id="UP000799779"/>
    </source>
</evidence>
<keyword evidence="1" id="KW-0732">Signal</keyword>
<evidence type="ECO:0000313" key="2">
    <source>
        <dbReference type="EMBL" id="KAF2000818.1"/>
    </source>
</evidence>
<feature type="chain" id="PRO_5025588410" evidence="1">
    <location>
        <begin position="19"/>
        <end position="107"/>
    </location>
</feature>
<name>A0A6A5WIG9_9PLEO</name>
<proteinExistence type="predicted"/>
<accession>A0A6A5WIG9</accession>
<protein>
    <submittedName>
        <fullName evidence="2">Uncharacterized protein</fullName>
    </submittedName>
</protein>
<reference evidence="2" key="1">
    <citation type="journal article" date="2020" name="Stud. Mycol.">
        <title>101 Dothideomycetes genomes: a test case for predicting lifestyles and emergence of pathogens.</title>
        <authorList>
            <person name="Haridas S."/>
            <person name="Albert R."/>
            <person name="Binder M."/>
            <person name="Bloem J."/>
            <person name="Labutti K."/>
            <person name="Salamov A."/>
            <person name="Andreopoulos B."/>
            <person name="Baker S."/>
            <person name="Barry K."/>
            <person name="Bills G."/>
            <person name="Bluhm B."/>
            <person name="Cannon C."/>
            <person name="Castanera R."/>
            <person name="Culley D."/>
            <person name="Daum C."/>
            <person name="Ezra D."/>
            <person name="Gonzalez J."/>
            <person name="Henrissat B."/>
            <person name="Kuo A."/>
            <person name="Liang C."/>
            <person name="Lipzen A."/>
            <person name="Lutzoni F."/>
            <person name="Magnuson J."/>
            <person name="Mondo S."/>
            <person name="Nolan M."/>
            <person name="Ohm R."/>
            <person name="Pangilinan J."/>
            <person name="Park H.-J."/>
            <person name="Ramirez L."/>
            <person name="Alfaro M."/>
            <person name="Sun H."/>
            <person name="Tritt A."/>
            <person name="Yoshinaga Y."/>
            <person name="Zwiers L.-H."/>
            <person name="Turgeon B."/>
            <person name="Goodwin S."/>
            <person name="Spatafora J."/>
            <person name="Crous P."/>
            <person name="Grigoriev I."/>
        </authorList>
    </citation>
    <scope>NUCLEOTIDE SEQUENCE</scope>
    <source>
        <strain evidence="2">CBS 123094</strain>
    </source>
</reference>
<dbReference type="AlphaFoldDB" id="A0A6A5WIG9"/>
<sequence>MKILVMILALAMAAIVTALPPAIPAINRGVNLDPDNGGTACVECPCDGFYGKCTCVAWGCCCSARRKYSAPPSINDKSAIKSSKLMASRCSVASLAQTRPNSALESA</sequence>
<feature type="signal peptide" evidence="1">
    <location>
        <begin position="1"/>
        <end position="18"/>
    </location>
</feature>
<organism evidence="2 3">
    <name type="scientific">Amniculicola lignicola CBS 123094</name>
    <dbReference type="NCBI Taxonomy" id="1392246"/>
    <lineage>
        <taxon>Eukaryota</taxon>
        <taxon>Fungi</taxon>
        <taxon>Dikarya</taxon>
        <taxon>Ascomycota</taxon>
        <taxon>Pezizomycotina</taxon>
        <taxon>Dothideomycetes</taxon>
        <taxon>Pleosporomycetidae</taxon>
        <taxon>Pleosporales</taxon>
        <taxon>Amniculicolaceae</taxon>
        <taxon>Amniculicola</taxon>
    </lineage>
</organism>
<keyword evidence="3" id="KW-1185">Reference proteome</keyword>
<dbReference type="EMBL" id="ML977586">
    <property type="protein sequence ID" value="KAF2000818.1"/>
    <property type="molecule type" value="Genomic_DNA"/>
</dbReference>
<gene>
    <name evidence="2" type="ORF">P154DRAFT_575529</name>
</gene>
<dbReference type="OrthoDB" id="3775508at2759"/>